<dbReference type="InterPro" id="IPR050620">
    <property type="entry name" value="Thioredoxin_H-type-like"/>
</dbReference>
<name>B9SA08_RICCO</name>
<dbReference type="PANTHER" id="PTHR10438">
    <property type="entry name" value="THIOREDOXIN"/>
    <property type="match status" value="1"/>
</dbReference>
<dbReference type="EMBL" id="EQ973900">
    <property type="protein sequence ID" value="EEF39525.1"/>
    <property type="molecule type" value="Genomic_DNA"/>
</dbReference>
<dbReference type="PROSITE" id="PS51352">
    <property type="entry name" value="THIOREDOXIN_2"/>
    <property type="match status" value="1"/>
</dbReference>
<dbReference type="InterPro" id="IPR013766">
    <property type="entry name" value="Thioredoxin_domain"/>
</dbReference>
<evidence type="ECO:0000259" key="1">
    <source>
        <dbReference type="PROSITE" id="PS51352"/>
    </source>
</evidence>
<dbReference type="PANTHER" id="PTHR10438:SF470">
    <property type="entry name" value="THIOREDOXIN"/>
    <property type="match status" value="1"/>
</dbReference>
<dbReference type="KEGG" id="rcu:8280705"/>
<dbReference type="Pfam" id="PF00085">
    <property type="entry name" value="Thioredoxin"/>
    <property type="match status" value="1"/>
</dbReference>
<evidence type="ECO:0000313" key="2">
    <source>
        <dbReference type="EMBL" id="EEF39525.1"/>
    </source>
</evidence>
<gene>
    <name evidence="2" type="ORF">RCOM_0181540</name>
</gene>
<dbReference type="CDD" id="cd02947">
    <property type="entry name" value="TRX_family"/>
    <property type="match status" value="1"/>
</dbReference>
<dbReference type="SUPFAM" id="SSF52833">
    <property type="entry name" value="Thioredoxin-like"/>
    <property type="match status" value="1"/>
</dbReference>
<keyword evidence="3" id="KW-1185">Reference proteome</keyword>
<dbReference type="FunCoup" id="B9SA08">
    <property type="interactions" value="35"/>
</dbReference>
<dbReference type="eggNOG" id="KOG0907">
    <property type="taxonomic scope" value="Eukaryota"/>
</dbReference>
<dbReference type="InParanoid" id="B9SA08"/>
<dbReference type="Gene3D" id="3.40.30.10">
    <property type="entry name" value="Glutaredoxin"/>
    <property type="match status" value="1"/>
</dbReference>
<dbReference type="OMA" id="INSQRTW"/>
<feature type="domain" description="Thioredoxin" evidence="1">
    <location>
        <begin position="1"/>
        <end position="117"/>
    </location>
</feature>
<sequence>MDGHGEVKSRVVKVESEESWNFFITQATNQGCPIVVHFTASWCMPSVAMNPFFEELALSYQDILFLTVDFDEVKGVAMKMEVKAMPTFILMRKGSVSDRVVGANPIELKKRIHGFILSARACKT</sequence>
<dbReference type="Proteomes" id="UP000008311">
    <property type="component" value="Unassembled WGS sequence"/>
</dbReference>
<protein>
    <submittedName>
        <fullName evidence="2">Thioredoxin H-type, putative</fullName>
    </submittedName>
</protein>
<dbReference type="OrthoDB" id="10263751at2759"/>
<reference evidence="3" key="1">
    <citation type="journal article" date="2010" name="Nat. Biotechnol.">
        <title>Draft genome sequence of the oilseed species Ricinus communis.</title>
        <authorList>
            <person name="Chan A.P."/>
            <person name="Crabtree J."/>
            <person name="Zhao Q."/>
            <person name="Lorenzi H."/>
            <person name="Orvis J."/>
            <person name="Puiu D."/>
            <person name="Melake-Berhan A."/>
            <person name="Jones K.M."/>
            <person name="Redman J."/>
            <person name="Chen G."/>
            <person name="Cahoon E.B."/>
            <person name="Gedil M."/>
            <person name="Stanke M."/>
            <person name="Haas B.J."/>
            <person name="Wortman J.R."/>
            <person name="Fraser-Liggett C.M."/>
            <person name="Ravel J."/>
            <person name="Rabinowicz P.D."/>
        </authorList>
    </citation>
    <scope>NUCLEOTIDE SEQUENCE [LARGE SCALE GENOMIC DNA]</scope>
    <source>
        <strain evidence="3">cv. Hale</strain>
    </source>
</reference>
<dbReference type="InterPro" id="IPR036249">
    <property type="entry name" value="Thioredoxin-like_sf"/>
</dbReference>
<evidence type="ECO:0000313" key="3">
    <source>
        <dbReference type="Proteomes" id="UP000008311"/>
    </source>
</evidence>
<proteinExistence type="predicted"/>
<dbReference type="AlphaFoldDB" id="B9SA08"/>
<dbReference type="STRING" id="3988.B9SA08"/>
<organism evidence="2 3">
    <name type="scientific">Ricinus communis</name>
    <name type="common">Castor bean</name>
    <dbReference type="NCBI Taxonomy" id="3988"/>
    <lineage>
        <taxon>Eukaryota</taxon>
        <taxon>Viridiplantae</taxon>
        <taxon>Streptophyta</taxon>
        <taxon>Embryophyta</taxon>
        <taxon>Tracheophyta</taxon>
        <taxon>Spermatophyta</taxon>
        <taxon>Magnoliopsida</taxon>
        <taxon>eudicotyledons</taxon>
        <taxon>Gunneridae</taxon>
        <taxon>Pentapetalae</taxon>
        <taxon>rosids</taxon>
        <taxon>fabids</taxon>
        <taxon>Malpighiales</taxon>
        <taxon>Euphorbiaceae</taxon>
        <taxon>Acalyphoideae</taxon>
        <taxon>Acalypheae</taxon>
        <taxon>Ricinus</taxon>
    </lineage>
</organism>
<accession>B9SA08</accession>